<sequence>MDEIKIYLDKERKVEAGENIEFGQVMAGEITKRSIYILNNTDYYIDIELSLKGEGISIHKDVKQIAAHKTEKVVFEFRPKITLMKPIRAKLKININYVVK</sequence>
<reference evidence="1" key="1">
    <citation type="journal article" date="2015" name="Nature">
        <title>Complex archaea that bridge the gap between prokaryotes and eukaryotes.</title>
        <authorList>
            <person name="Spang A."/>
            <person name="Saw J.H."/>
            <person name="Jorgensen S.L."/>
            <person name="Zaremba-Niedzwiedzka K."/>
            <person name="Martijn J."/>
            <person name="Lind A.E."/>
            <person name="van Eijk R."/>
            <person name="Schleper C."/>
            <person name="Guy L."/>
            <person name="Ettema T.J."/>
        </authorList>
    </citation>
    <scope>NUCLEOTIDE SEQUENCE</scope>
</reference>
<proteinExistence type="predicted"/>
<comment type="caution">
    <text evidence="1">The sequence shown here is derived from an EMBL/GenBank/DDBJ whole genome shotgun (WGS) entry which is preliminary data.</text>
</comment>
<accession>A0A0F9ENI5</accession>
<protein>
    <recommendedName>
        <fullName evidence="2">Arrestin-like N-terminal domain-containing protein</fullName>
    </recommendedName>
</protein>
<dbReference type="InterPro" id="IPR013783">
    <property type="entry name" value="Ig-like_fold"/>
</dbReference>
<gene>
    <name evidence="1" type="ORF">LCGC14_2053140</name>
</gene>
<dbReference type="EMBL" id="LAZR01024301">
    <property type="protein sequence ID" value="KKL75614.1"/>
    <property type="molecule type" value="Genomic_DNA"/>
</dbReference>
<evidence type="ECO:0008006" key="2">
    <source>
        <dbReference type="Google" id="ProtNLM"/>
    </source>
</evidence>
<evidence type="ECO:0000313" key="1">
    <source>
        <dbReference type="EMBL" id="KKL75614.1"/>
    </source>
</evidence>
<dbReference type="AlphaFoldDB" id="A0A0F9ENI5"/>
<organism evidence="1">
    <name type="scientific">marine sediment metagenome</name>
    <dbReference type="NCBI Taxonomy" id="412755"/>
    <lineage>
        <taxon>unclassified sequences</taxon>
        <taxon>metagenomes</taxon>
        <taxon>ecological metagenomes</taxon>
    </lineage>
</organism>
<name>A0A0F9ENI5_9ZZZZ</name>
<dbReference type="Gene3D" id="2.60.40.10">
    <property type="entry name" value="Immunoglobulins"/>
    <property type="match status" value="1"/>
</dbReference>